<dbReference type="AlphaFoldDB" id="A0A227KPE5"/>
<keyword evidence="7 9" id="KW-1133">Transmembrane helix</keyword>
<reference evidence="11" key="1">
    <citation type="submission" date="2017-05" db="EMBL/GenBank/DDBJ databases">
        <title>Improved OligoMM genomes.</title>
        <authorList>
            <person name="Garzetti D."/>
        </authorList>
    </citation>
    <scope>NUCLEOTIDE SEQUENCE [LARGE SCALE GENOMIC DNA]</scope>
    <source>
        <strain evidence="11">YL45</strain>
    </source>
</reference>
<comment type="catalytic activity">
    <reaction evidence="9">
        <text>L-serine(in) + Na(+)(in) = L-serine(out) + Na(+)(out)</text>
        <dbReference type="Rhea" id="RHEA:29575"/>
        <dbReference type="ChEBI" id="CHEBI:29101"/>
        <dbReference type="ChEBI" id="CHEBI:33384"/>
    </reaction>
</comment>
<proteinExistence type="inferred from homology"/>
<dbReference type="RefSeq" id="WP_066594831.1">
    <property type="nucleotide sequence ID" value="NZ_CAJTBZ010000035.1"/>
</dbReference>
<keyword evidence="8 9" id="KW-0472">Membrane</keyword>
<keyword evidence="6 9" id="KW-0029">Amino-acid transport</keyword>
<keyword evidence="4 9" id="KW-0812">Transmembrane</keyword>
<dbReference type="GO" id="GO:0015826">
    <property type="term" value="P:threonine transport"/>
    <property type="evidence" value="ECO:0007669"/>
    <property type="project" value="InterPro"/>
</dbReference>
<dbReference type="PANTHER" id="PTHR42865:SF8">
    <property type="entry name" value="SERINE_THREONINE TRANSPORTER SSTT"/>
    <property type="match status" value="1"/>
</dbReference>
<gene>
    <name evidence="9" type="primary">sstT</name>
    <name evidence="10" type="ORF">ADH67_03485</name>
</gene>
<comment type="similarity">
    <text evidence="9">Belongs to the dicarboxylate/amino acid:cation symporter (DAACS) (TC 2.A.23) family.</text>
</comment>
<keyword evidence="11" id="KW-1185">Reference proteome</keyword>
<dbReference type="Proteomes" id="UP000214610">
    <property type="component" value="Unassembled WGS sequence"/>
</dbReference>
<feature type="transmembrane region" description="Helical" evidence="9">
    <location>
        <begin position="217"/>
        <end position="241"/>
    </location>
</feature>
<dbReference type="InterPro" id="IPR023025">
    <property type="entry name" value="Ser_Thr_transp_SstT"/>
</dbReference>
<evidence type="ECO:0000256" key="5">
    <source>
        <dbReference type="ARBA" id="ARBA00022847"/>
    </source>
</evidence>
<dbReference type="EMBL" id="NHMP01000002">
    <property type="protein sequence ID" value="OXE50081.1"/>
    <property type="molecule type" value="Genomic_DNA"/>
</dbReference>
<dbReference type="GO" id="GO:0032329">
    <property type="term" value="P:serine transport"/>
    <property type="evidence" value="ECO:0007669"/>
    <property type="project" value="InterPro"/>
</dbReference>
<evidence type="ECO:0000313" key="10">
    <source>
        <dbReference type="EMBL" id="OXE50081.1"/>
    </source>
</evidence>
<comment type="subcellular location">
    <subcellularLocation>
        <location evidence="9">Cell membrane</location>
        <topology evidence="9">Multi-pass membrane protein</topology>
    </subcellularLocation>
    <subcellularLocation>
        <location evidence="1">Membrane</location>
        <topology evidence="1">Multi-pass membrane protein</topology>
    </subcellularLocation>
</comment>
<accession>A0A227KPE5</accession>
<keyword evidence="2 9" id="KW-0813">Transport</keyword>
<dbReference type="GO" id="GO:0005886">
    <property type="term" value="C:plasma membrane"/>
    <property type="evidence" value="ECO:0007669"/>
    <property type="project" value="UniProtKB-SubCell"/>
</dbReference>
<sequence>MKRTLPFLLSLVRQGSLVKQIIVALILGIAVGVLWPSGASSLEVLGSFFVSALKAVAPVLVFVLVAASIANQDTGSGGKIKSVLFLYILGTFSAALVAVIASFMFPTPIALVEVKDAVTAPGGITEVIRNLVFNLVDNPVKALANANYIGILAWAVSLGIALRHSSDETKKIVADLCNSVEYIVRLVIRLAPIGVFGLVAGVIATTGLEGMLSYVKLLVVLIGCMIFIALVVNPLLVWFYTRKNPFPLVWMCLRESGVTAFFTRSSAANIPVNMNLCRKLNLDENVYAISIPVGATINMAGAAVTITVLTLAAATTLNVHVDIGTALLLSLVATVCACGASGVPGGSLLLIPLACGLFGIEQNVAMQVVAVGFVIGVLQDSAETALNSSTDVLFTAAACEYNQRKEASVH</sequence>
<evidence type="ECO:0000256" key="3">
    <source>
        <dbReference type="ARBA" id="ARBA00022475"/>
    </source>
</evidence>
<dbReference type="GeneID" id="78362520"/>
<comment type="caution">
    <text evidence="10">The sequence shown here is derived from an EMBL/GenBank/DDBJ whole genome shotgun (WGS) entry which is preliminary data.</text>
</comment>
<evidence type="ECO:0000256" key="2">
    <source>
        <dbReference type="ARBA" id="ARBA00022448"/>
    </source>
</evidence>
<dbReference type="Pfam" id="PF00375">
    <property type="entry name" value="SDF"/>
    <property type="match status" value="1"/>
</dbReference>
<dbReference type="InterPro" id="IPR036458">
    <property type="entry name" value="Na:dicarbo_symporter_sf"/>
</dbReference>
<dbReference type="SUPFAM" id="SSF118215">
    <property type="entry name" value="Proton glutamate symport protein"/>
    <property type="match status" value="1"/>
</dbReference>
<evidence type="ECO:0000313" key="11">
    <source>
        <dbReference type="Proteomes" id="UP000214610"/>
    </source>
</evidence>
<evidence type="ECO:0000256" key="8">
    <source>
        <dbReference type="ARBA" id="ARBA00023136"/>
    </source>
</evidence>
<feature type="transmembrane region" description="Helical" evidence="9">
    <location>
        <begin position="142"/>
        <end position="162"/>
    </location>
</feature>
<evidence type="ECO:0000256" key="7">
    <source>
        <dbReference type="ARBA" id="ARBA00022989"/>
    </source>
</evidence>
<protein>
    <recommendedName>
        <fullName evidence="9">Serine/threonine transporter SstT</fullName>
    </recommendedName>
    <alternativeName>
        <fullName evidence="9">Na(+)/serine-threonine symporter</fullName>
    </alternativeName>
</protein>
<comment type="function">
    <text evidence="9">Involved in the import of serine and threonine into the cell, with the concomitant import of sodium (symport system).</text>
</comment>
<keyword evidence="3 9" id="KW-1003">Cell membrane</keyword>
<feature type="transmembrane region" description="Helical" evidence="9">
    <location>
        <begin position="182"/>
        <end position="205"/>
    </location>
</feature>
<feature type="transmembrane region" description="Helical" evidence="9">
    <location>
        <begin position="44"/>
        <end position="70"/>
    </location>
</feature>
<evidence type="ECO:0000256" key="6">
    <source>
        <dbReference type="ARBA" id="ARBA00022970"/>
    </source>
</evidence>
<dbReference type="PANTHER" id="PTHR42865">
    <property type="entry name" value="PROTON/GLUTAMATE-ASPARTATE SYMPORTER"/>
    <property type="match status" value="1"/>
</dbReference>
<dbReference type="InterPro" id="IPR001991">
    <property type="entry name" value="Na-dicarboxylate_symporter"/>
</dbReference>
<dbReference type="GO" id="GO:0005295">
    <property type="term" value="F:neutral L-amino acid:sodium symporter activity"/>
    <property type="evidence" value="ECO:0007669"/>
    <property type="project" value="TreeGrafter"/>
</dbReference>
<dbReference type="Gene3D" id="1.10.3860.10">
    <property type="entry name" value="Sodium:dicarboxylate symporter"/>
    <property type="match status" value="1"/>
</dbReference>
<dbReference type="NCBIfam" id="NF010151">
    <property type="entry name" value="PRK13628.1"/>
    <property type="match status" value="1"/>
</dbReference>
<feature type="transmembrane region" description="Helical" evidence="9">
    <location>
        <begin position="286"/>
        <end position="314"/>
    </location>
</feature>
<dbReference type="PRINTS" id="PR00173">
    <property type="entry name" value="EDTRNSPORT"/>
</dbReference>
<dbReference type="FunFam" id="1.10.3860.10:FF:000003">
    <property type="entry name" value="Serine/threonine transporter sstT"/>
    <property type="match status" value="1"/>
</dbReference>
<feature type="transmembrane region" description="Helical" evidence="9">
    <location>
        <begin position="326"/>
        <end position="351"/>
    </location>
</feature>
<comment type="catalytic activity">
    <reaction evidence="9">
        <text>L-threonine(in) + Na(+)(in) = L-threonine(out) + Na(+)(out)</text>
        <dbReference type="Rhea" id="RHEA:69999"/>
        <dbReference type="ChEBI" id="CHEBI:29101"/>
        <dbReference type="ChEBI" id="CHEBI:57926"/>
    </reaction>
</comment>
<feature type="transmembrane region" description="Helical" evidence="9">
    <location>
        <begin position="82"/>
        <end position="105"/>
    </location>
</feature>
<feature type="transmembrane region" description="Helical" evidence="9">
    <location>
        <begin position="21"/>
        <end position="38"/>
    </location>
</feature>
<evidence type="ECO:0000256" key="9">
    <source>
        <dbReference type="HAMAP-Rule" id="MF_01582"/>
    </source>
</evidence>
<dbReference type="HAMAP" id="MF_01582">
    <property type="entry name" value="Ser_Thr_transp_SstT"/>
    <property type="match status" value="1"/>
</dbReference>
<evidence type="ECO:0000256" key="4">
    <source>
        <dbReference type="ARBA" id="ARBA00022692"/>
    </source>
</evidence>
<keyword evidence="5 9" id="KW-0769">Symport</keyword>
<name>A0A227KPE5_9BURK</name>
<evidence type="ECO:0000256" key="1">
    <source>
        <dbReference type="ARBA" id="ARBA00004141"/>
    </source>
</evidence>
<organism evidence="10 11">
    <name type="scientific">Turicimonas muris</name>
    <dbReference type="NCBI Taxonomy" id="1796652"/>
    <lineage>
        <taxon>Bacteria</taxon>
        <taxon>Pseudomonadati</taxon>
        <taxon>Pseudomonadota</taxon>
        <taxon>Betaproteobacteria</taxon>
        <taxon>Burkholderiales</taxon>
        <taxon>Sutterellaceae</taxon>
        <taxon>Turicimonas</taxon>
    </lineage>
</organism>